<keyword evidence="4" id="KW-0067">ATP-binding</keyword>
<proteinExistence type="predicted"/>
<dbReference type="GO" id="GO:0004788">
    <property type="term" value="F:thiamine diphosphokinase activity"/>
    <property type="evidence" value="ECO:0007669"/>
    <property type="project" value="UniProtKB-UniRule"/>
</dbReference>
<dbReference type="Gene3D" id="3.40.50.10240">
    <property type="entry name" value="Thiamin pyrophosphokinase, catalytic domain"/>
    <property type="match status" value="1"/>
</dbReference>
<dbReference type="NCBIfam" id="TIGR01378">
    <property type="entry name" value="thi_PPkinase"/>
    <property type="match status" value="1"/>
</dbReference>
<keyword evidence="3 7" id="KW-0418">Kinase</keyword>
<evidence type="ECO:0000256" key="4">
    <source>
        <dbReference type="ARBA" id="ARBA00022840"/>
    </source>
</evidence>
<dbReference type="InterPro" id="IPR007371">
    <property type="entry name" value="TPK_catalytic"/>
</dbReference>
<dbReference type="SUPFAM" id="SSF63999">
    <property type="entry name" value="Thiamin pyrophosphokinase, catalytic domain"/>
    <property type="match status" value="1"/>
</dbReference>
<dbReference type="PANTHER" id="PTHR41299:SF1">
    <property type="entry name" value="THIAMINE PYROPHOSPHOKINASE"/>
    <property type="match status" value="1"/>
</dbReference>
<dbReference type="EC" id="2.7.6.2" evidence="5"/>
<evidence type="ECO:0000256" key="5">
    <source>
        <dbReference type="NCBIfam" id="TIGR01378"/>
    </source>
</evidence>
<evidence type="ECO:0000313" key="7">
    <source>
        <dbReference type="EMBL" id="STZ28014.1"/>
    </source>
</evidence>
<evidence type="ECO:0000259" key="6">
    <source>
        <dbReference type="SMART" id="SM00983"/>
    </source>
</evidence>
<dbReference type="EMBL" id="UGQL01000001">
    <property type="protein sequence ID" value="STZ28014.1"/>
    <property type="molecule type" value="Genomic_DNA"/>
</dbReference>
<dbReference type="InterPro" id="IPR006282">
    <property type="entry name" value="Thi_PPkinase"/>
</dbReference>
<dbReference type="GO" id="GO:0016301">
    <property type="term" value="F:kinase activity"/>
    <property type="evidence" value="ECO:0007669"/>
    <property type="project" value="UniProtKB-KW"/>
</dbReference>
<dbReference type="Pfam" id="PF04265">
    <property type="entry name" value="TPK_B1_binding"/>
    <property type="match status" value="1"/>
</dbReference>
<dbReference type="RefSeq" id="WP_115090842.1">
    <property type="nucleotide sequence ID" value="NZ_CP068107.1"/>
</dbReference>
<dbReference type="Pfam" id="PF04263">
    <property type="entry name" value="TPK_catalytic"/>
    <property type="match status" value="1"/>
</dbReference>
<evidence type="ECO:0000313" key="8">
    <source>
        <dbReference type="Proteomes" id="UP000255024"/>
    </source>
</evidence>
<dbReference type="CDD" id="cd07995">
    <property type="entry name" value="TPK"/>
    <property type="match status" value="1"/>
</dbReference>
<dbReference type="GO" id="GO:0030975">
    <property type="term" value="F:thiamine binding"/>
    <property type="evidence" value="ECO:0007669"/>
    <property type="project" value="InterPro"/>
</dbReference>
<dbReference type="SUPFAM" id="SSF63862">
    <property type="entry name" value="Thiamin pyrophosphokinase, substrate-binding domain"/>
    <property type="match status" value="1"/>
</dbReference>
<dbReference type="GO" id="GO:0005524">
    <property type="term" value="F:ATP binding"/>
    <property type="evidence" value="ECO:0007669"/>
    <property type="project" value="UniProtKB-KW"/>
</dbReference>
<feature type="domain" description="Thiamin pyrophosphokinase thiamin-binding" evidence="6">
    <location>
        <begin position="153"/>
        <end position="214"/>
    </location>
</feature>
<evidence type="ECO:0000256" key="3">
    <source>
        <dbReference type="ARBA" id="ARBA00022777"/>
    </source>
</evidence>
<dbReference type="InterPro" id="IPR053149">
    <property type="entry name" value="TPK"/>
</dbReference>
<reference evidence="7 8" key="1">
    <citation type="submission" date="2018-06" db="EMBL/GenBank/DDBJ databases">
        <authorList>
            <consortium name="Pathogen Informatics"/>
            <person name="Doyle S."/>
        </authorList>
    </citation>
    <scope>NUCLEOTIDE SEQUENCE [LARGE SCALE GENOMIC DNA]</scope>
    <source>
        <strain evidence="7 8">NCTC11179</strain>
    </source>
</reference>
<accession>A0A378RM03</accession>
<sequence>MSSHHIVRDDQEPALIIANGAACSQDLLDQLLEWSPYIVVLDQAIERVIELNIKVDVLIGDFDRDFDPTVYLAKQYPLEIIHSPDQETTDLEKALNFLLTKGITAANVIWATGKRADHTFTNITTLVKYRNSMKIVILDDYSKIFRLPSTYKKWYTKDTILSLIPVGKAGGITTSNLKYPLLNEALELGIRTGSSNSVLEDGIVSITYESGDLLLMECTD</sequence>
<keyword evidence="2" id="KW-0547">Nucleotide-binding</keyword>
<keyword evidence="8" id="KW-1185">Reference proteome</keyword>
<dbReference type="GO" id="GO:0006772">
    <property type="term" value="P:thiamine metabolic process"/>
    <property type="evidence" value="ECO:0007669"/>
    <property type="project" value="UniProtKB-UniRule"/>
</dbReference>
<dbReference type="Proteomes" id="UP000255024">
    <property type="component" value="Unassembled WGS sequence"/>
</dbReference>
<dbReference type="InterPro" id="IPR036371">
    <property type="entry name" value="TPK_B1-bd_sf"/>
</dbReference>
<gene>
    <name evidence="7" type="primary">thiN</name>
    <name evidence="7" type="ORF">NCTC11179_01552</name>
</gene>
<organism evidence="7 8">
    <name type="scientific">Myroides odoratus</name>
    <name type="common">Flavobacterium odoratum</name>
    <dbReference type="NCBI Taxonomy" id="256"/>
    <lineage>
        <taxon>Bacteria</taxon>
        <taxon>Pseudomonadati</taxon>
        <taxon>Bacteroidota</taxon>
        <taxon>Flavobacteriia</taxon>
        <taxon>Flavobacteriales</taxon>
        <taxon>Flavobacteriaceae</taxon>
        <taxon>Myroides</taxon>
    </lineage>
</organism>
<dbReference type="InterPro" id="IPR036759">
    <property type="entry name" value="TPK_catalytic_sf"/>
</dbReference>
<evidence type="ECO:0000256" key="2">
    <source>
        <dbReference type="ARBA" id="ARBA00022741"/>
    </source>
</evidence>
<protein>
    <recommendedName>
        <fullName evidence="5">Thiamine diphosphokinase</fullName>
        <ecNumber evidence="5">2.7.6.2</ecNumber>
    </recommendedName>
</protein>
<evidence type="ECO:0000256" key="1">
    <source>
        <dbReference type="ARBA" id="ARBA00022679"/>
    </source>
</evidence>
<dbReference type="SMART" id="SM00983">
    <property type="entry name" value="TPK_B1_binding"/>
    <property type="match status" value="1"/>
</dbReference>
<name>A0A378RM03_MYROD</name>
<keyword evidence="1 7" id="KW-0808">Transferase</keyword>
<dbReference type="InterPro" id="IPR007373">
    <property type="entry name" value="Thiamin_PyroPKinase_B1-bd"/>
</dbReference>
<dbReference type="GO" id="GO:0009229">
    <property type="term" value="P:thiamine diphosphate biosynthetic process"/>
    <property type="evidence" value="ECO:0007669"/>
    <property type="project" value="InterPro"/>
</dbReference>
<dbReference type="PANTHER" id="PTHR41299">
    <property type="entry name" value="THIAMINE PYROPHOSPHOKINASE"/>
    <property type="match status" value="1"/>
</dbReference>
<dbReference type="AlphaFoldDB" id="A0A378RM03"/>